<comment type="caution">
    <text evidence="3">The sequence shown here is derived from an EMBL/GenBank/DDBJ whole genome shotgun (WGS) entry which is preliminary data.</text>
</comment>
<sequence>MSGMRVTLLLLVASTGFSMSCLTTAFSTLSSSGTESKMLYDFRTISSLENWQESSDTVRTPGMSKGAFVLQKSQLFQRAVMFSMINPQPNGAGFVGFVNHDKWNLSYFSGIELKVRGQGENYIYKVNFKHKGQGDGSISYEAFYEIPKNEWTVVTLQFNKFKPYFRGVEVPGAEPLDTSDITSTILQIVGGVYSDFKQSGSSSLEIDYIQAVE</sequence>
<proteinExistence type="predicted"/>
<dbReference type="GO" id="GO:0051082">
    <property type="term" value="F:unfolded protein binding"/>
    <property type="evidence" value="ECO:0007669"/>
    <property type="project" value="TreeGrafter"/>
</dbReference>
<dbReference type="AlphaFoldDB" id="A0A8J5ND63"/>
<name>A0A8J5ND63_HOMAM</name>
<dbReference type="PROSITE" id="PS51257">
    <property type="entry name" value="PROKAR_LIPOPROTEIN"/>
    <property type="match status" value="1"/>
</dbReference>
<dbReference type="InterPro" id="IPR039131">
    <property type="entry name" value="NDUFAF1"/>
</dbReference>
<keyword evidence="1" id="KW-0732">Signal</keyword>
<dbReference type="OrthoDB" id="426386at2759"/>
<evidence type="ECO:0000313" key="4">
    <source>
        <dbReference type="Proteomes" id="UP000747542"/>
    </source>
</evidence>
<protein>
    <submittedName>
        <fullName evidence="3">Putative Complex I intermediate-associated protein 30-like 2</fullName>
    </submittedName>
</protein>
<dbReference type="Pfam" id="PF08547">
    <property type="entry name" value="CIA30"/>
    <property type="match status" value="1"/>
</dbReference>
<dbReference type="EMBL" id="JAHLQT010001931">
    <property type="protein sequence ID" value="KAG7177597.1"/>
    <property type="molecule type" value="Genomic_DNA"/>
</dbReference>
<evidence type="ECO:0000259" key="2">
    <source>
        <dbReference type="Pfam" id="PF08547"/>
    </source>
</evidence>
<accession>A0A8J5ND63</accession>
<feature type="chain" id="PRO_5035215036" evidence="1">
    <location>
        <begin position="26"/>
        <end position="213"/>
    </location>
</feature>
<dbReference type="GO" id="GO:0010257">
    <property type="term" value="P:NADH dehydrogenase complex assembly"/>
    <property type="evidence" value="ECO:0007669"/>
    <property type="project" value="TreeGrafter"/>
</dbReference>
<feature type="signal peptide" evidence="1">
    <location>
        <begin position="1"/>
        <end position="25"/>
    </location>
</feature>
<dbReference type="InterPro" id="IPR013857">
    <property type="entry name" value="NADH-UbQ_OxRdtase-assoc_prot30"/>
</dbReference>
<organism evidence="3 4">
    <name type="scientific">Homarus americanus</name>
    <name type="common">American lobster</name>
    <dbReference type="NCBI Taxonomy" id="6706"/>
    <lineage>
        <taxon>Eukaryota</taxon>
        <taxon>Metazoa</taxon>
        <taxon>Ecdysozoa</taxon>
        <taxon>Arthropoda</taxon>
        <taxon>Crustacea</taxon>
        <taxon>Multicrustacea</taxon>
        <taxon>Malacostraca</taxon>
        <taxon>Eumalacostraca</taxon>
        <taxon>Eucarida</taxon>
        <taxon>Decapoda</taxon>
        <taxon>Pleocyemata</taxon>
        <taxon>Astacidea</taxon>
        <taxon>Nephropoidea</taxon>
        <taxon>Nephropidae</taxon>
        <taxon>Homarus</taxon>
    </lineage>
</organism>
<gene>
    <name evidence="3" type="primary">CIA30-L2</name>
    <name evidence="3" type="ORF">Hamer_G008241</name>
</gene>
<evidence type="ECO:0000256" key="1">
    <source>
        <dbReference type="SAM" id="SignalP"/>
    </source>
</evidence>
<dbReference type="PANTHER" id="PTHR13194:SF19">
    <property type="entry name" value="NAD(P)-BINDING ROSSMANN-FOLD SUPERFAMILY PROTEIN"/>
    <property type="match status" value="1"/>
</dbReference>
<dbReference type="Proteomes" id="UP000747542">
    <property type="component" value="Unassembled WGS sequence"/>
</dbReference>
<keyword evidence="4" id="KW-1185">Reference proteome</keyword>
<evidence type="ECO:0000313" key="3">
    <source>
        <dbReference type="EMBL" id="KAG7177597.1"/>
    </source>
</evidence>
<dbReference type="PANTHER" id="PTHR13194">
    <property type="entry name" value="COMPLEX I INTERMEDIATE-ASSOCIATED PROTEIN 30"/>
    <property type="match status" value="1"/>
</dbReference>
<reference evidence="3" key="1">
    <citation type="journal article" date="2021" name="Sci. Adv.">
        <title>The American lobster genome reveals insights on longevity, neural, and immune adaptations.</title>
        <authorList>
            <person name="Polinski J.M."/>
            <person name="Zimin A.V."/>
            <person name="Clark K.F."/>
            <person name="Kohn A.B."/>
            <person name="Sadowski N."/>
            <person name="Timp W."/>
            <person name="Ptitsyn A."/>
            <person name="Khanna P."/>
            <person name="Romanova D.Y."/>
            <person name="Williams P."/>
            <person name="Greenwood S.J."/>
            <person name="Moroz L.L."/>
            <person name="Walt D.R."/>
            <person name="Bodnar A.G."/>
        </authorList>
    </citation>
    <scope>NUCLEOTIDE SEQUENCE</scope>
    <source>
        <strain evidence="3">GMGI-L3</strain>
    </source>
</reference>
<feature type="domain" description="NADH:ubiquinone oxidoreductase intermediate-associated protein 30" evidence="2">
    <location>
        <begin position="40"/>
        <end position="205"/>
    </location>
</feature>